<dbReference type="NCBIfam" id="TIGR00377">
    <property type="entry name" value="ant_ant_sig"/>
    <property type="match status" value="1"/>
</dbReference>
<organism evidence="4 5">
    <name type="scientific">Paracoccus haeundaensis</name>
    <dbReference type="NCBI Taxonomy" id="225362"/>
    <lineage>
        <taxon>Bacteria</taxon>
        <taxon>Pseudomonadati</taxon>
        <taxon>Pseudomonadota</taxon>
        <taxon>Alphaproteobacteria</taxon>
        <taxon>Rhodobacterales</taxon>
        <taxon>Paracoccaceae</taxon>
        <taxon>Paracoccus</taxon>
    </lineage>
</organism>
<dbReference type="PANTHER" id="PTHR33495:SF2">
    <property type="entry name" value="ANTI-SIGMA FACTOR ANTAGONIST TM_1081-RELATED"/>
    <property type="match status" value="1"/>
</dbReference>
<evidence type="ECO:0000313" key="4">
    <source>
        <dbReference type="EMBL" id="TNH39328.1"/>
    </source>
</evidence>
<dbReference type="SUPFAM" id="SSF52091">
    <property type="entry name" value="SpoIIaa-like"/>
    <property type="match status" value="1"/>
</dbReference>
<accession>A0A5C4R612</accession>
<dbReference type="PANTHER" id="PTHR33495">
    <property type="entry name" value="ANTI-SIGMA FACTOR ANTAGONIST TM_1081-RELATED-RELATED"/>
    <property type="match status" value="1"/>
</dbReference>
<reference evidence="4 5" key="1">
    <citation type="submission" date="2019-06" db="EMBL/GenBank/DDBJ databases">
        <authorList>
            <person name="Li J."/>
        </authorList>
    </citation>
    <scope>NUCLEOTIDE SEQUENCE [LARGE SCALE GENOMIC DNA]</scope>
    <source>
        <strain evidence="4 5">CGMCC 1.8012</strain>
    </source>
</reference>
<dbReference type="CDD" id="cd07043">
    <property type="entry name" value="STAS_anti-anti-sigma_factors"/>
    <property type="match status" value="1"/>
</dbReference>
<protein>
    <recommendedName>
        <fullName evidence="2">Anti-sigma factor antagonist</fullName>
    </recommendedName>
</protein>
<comment type="caution">
    <text evidence="4">The sequence shown here is derived from an EMBL/GenBank/DDBJ whole genome shotgun (WGS) entry which is preliminary data.</text>
</comment>
<dbReference type="Proteomes" id="UP000304880">
    <property type="component" value="Unassembled WGS sequence"/>
</dbReference>
<dbReference type="Gene3D" id="3.30.750.24">
    <property type="entry name" value="STAS domain"/>
    <property type="match status" value="1"/>
</dbReference>
<dbReference type="RefSeq" id="WP_045983052.1">
    <property type="nucleotide sequence ID" value="NZ_VDDC01000016.1"/>
</dbReference>
<evidence type="ECO:0000256" key="1">
    <source>
        <dbReference type="ARBA" id="ARBA00009013"/>
    </source>
</evidence>
<gene>
    <name evidence="4" type="ORF">FHD67_10370</name>
</gene>
<keyword evidence="5" id="KW-1185">Reference proteome</keyword>
<dbReference type="InterPro" id="IPR002645">
    <property type="entry name" value="STAS_dom"/>
</dbReference>
<comment type="similarity">
    <text evidence="1 2">Belongs to the anti-sigma-factor antagonist family.</text>
</comment>
<evidence type="ECO:0000313" key="5">
    <source>
        <dbReference type="Proteomes" id="UP000304880"/>
    </source>
</evidence>
<dbReference type="GeneID" id="97046569"/>
<dbReference type="GO" id="GO:0043856">
    <property type="term" value="F:anti-sigma factor antagonist activity"/>
    <property type="evidence" value="ECO:0007669"/>
    <property type="project" value="InterPro"/>
</dbReference>
<dbReference type="InterPro" id="IPR036513">
    <property type="entry name" value="STAS_dom_sf"/>
</dbReference>
<dbReference type="InterPro" id="IPR003658">
    <property type="entry name" value="Anti-sigma_ant"/>
</dbReference>
<dbReference type="AlphaFoldDB" id="A0A5C4R612"/>
<evidence type="ECO:0000259" key="3">
    <source>
        <dbReference type="PROSITE" id="PS50801"/>
    </source>
</evidence>
<evidence type="ECO:0000256" key="2">
    <source>
        <dbReference type="RuleBase" id="RU003749"/>
    </source>
</evidence>
<sequence>MQFIVEDAESHLNITVTEPRIDAAIATLFKDKLREIVVKNRKPVHMDMAAVDFMDSSGLGAMIAVRKSLPENLALVLFALTPNVERVFRLTRMDSVFDIQPRTAQPRTAQKEQRE</sequence>
<dbReference type="PROSITE" id="PS50801">
    <property type="entry name" value="STAS"/>
    <property type="match status" value="1"/>
</dbReference>
<dbReference type="Pfam" id="PF01740">
    <property type="entry name" value="STAS"/>
    <property type="match status" value="1"/>
</dbReference>
<name>A0A5C4R612_9RHOB</name>
<dbReference type="EMBL" id="VDDC01000016">
    <property type="protein sequence ID" value="TNH39328.1"/>
    <property type="molecule type" value="Genomic_DNA"/>
</dbReference>
<proteinExistence type="inferred from homology"/>
<feature type="domain" description="STAS" evidence="3">
    <location>
        <begin position="21"/>
        <end position="93"/>
    </location>
</feature>